<dbReference type="PANTHER" id="PTHR33983">
    <property type="entry name" value="OS07G0185900 PROTEIN"/>
    <property type="match status" value="1"/>
</dbReference>
<reference evidence="2" key="1">
    <citation type="journal article" date="2014" name="Science">
        <title>The coffee genome provides insight into the convergent evolution of caffeine biosynthesis.</title>
        <authorList>
            <person name="Denoeud F."/>
            <person name="Carretero-Paulet L."/>
            <person name="Dereeper A."/>
            <person name="Droc G."/>
            <person name="Guyot R."/>
            <person name="Pietrella M."/>
            <person name="Zheng C."/>
            <person name="Alberti A."/>
            <person name="Anthony F."/>
            <person name="Aprea G."/>
            <person name="Aury J.M."/>
            <person name="Bento P."/>
            <person name="Bernard M."/>
            <person name="Bocs S."/>
            <person name="Campa C."/>
            <person name="Cenci A."/>
            <person name="Combes M.C."/>
            <person name="Crouzillat D."/>
            <person name="Da Silva C."/>
            <person name="Daddiego L."/>
            <person name="De Bellis F."/>
            <person name="Dussert S."/>
            <person name="Garsmeur O."/>
            <person name="Gayraud T."/>
            <person name="Guignon V."/>
            <person name="Jahn K."/>
            <person name="Jamilloux V."/>
            <person name="Joet T."/>
            <person name="Labadie K."/>
            <person name="Lan T."/>
            <person name="Leclercq J."/>
            <person name="Lepelley M."/>
            <person name="Leroy T."/>
            <person name="Li L.T."/>
            <person name="Librado P."/>
            <person name="Lopez L."/>
            <person name="Munoz A."/>
            <person name="Noel B."/>
            <person name="Pallavicini A."/>
            <person name="Perrotta G."/>
            <person name="Poncet V."/>
            <person name="Pot D."/>
            <person name="Priyono X."/>
            <person name="Rigoreau M."/>
            <person name="Rouard M."/>
            <person name="Rozas J."/>
            <person name="Tranchant-Dubreuil C."/>
            <person name="VanBuren R."/>
            <person name="Zhang Q."/>
            <person name="Andrade A.C."/>
            <person name="Argout X."/>
            <person name="Bertrand B."/>
            <person name="de Kochko A."/>
            <person name="Graziosi G."/>
            <person name="Henry R.J."/>
            <person name="Jayarama X."/>
            <person name="Ming R."/>
            <person name="Nagai C."/>
            <person name="Rounsley S."/>
            <person name="Sankoff D."/>
            <person name="Giuliano G."/>
            <person name="Albert V.A."/>
            <person name="Wincker P."/>
            <person name="Lashermes P."/>
        </authorList>
    </citation>
    <scope>NUCLEOTIDE SEQUENCE [LARGE SCALE GENOMIC DNA]</scope>
    <source>
        <strain evidence="2">cv. DH200-94</strain>
    </source>
</reference>
<name>A0A068VES8_COFCA</name>
<evidence type="ECO:0000313" key="1">
    <source>
        <dbReference type="EMBL" id="CDP19201.1"/>
    </source>
</evidence>
<protein>
    <submittedName>
        <fullName evidence="1">Uncharacterized protein</fullName>
    </submittedName>
</protein>
<keyword evidence="2" id="KW-1185">Reference proteome</keyword>
<dbReference type="Proteomes" id="UP000295252">
    <property type="component" value="Chromosome VIII"/>
</dbReference>
<dbReference type="PANTHER" id="PTHR33983:SF1">
    <property type="entry name" value="OS07G0185900 PROTEIN"/>
    <property type="match status" value="1"/>
</dbReference>
<proteinExistence type="predicted"/>
<accession>A0A068VES8</accession>
<dbReference type="OrthoDB" id="747111at2759"/>
<dbReference type="AlphaFoldDB" id="A0A068VES8"/>
<dbReference type="STRING" id="49390.A0A068VES8"/>
<evidence type="ECO:0000313" key="2">
    <source>
        <dbReference type="Proteomes" id="UP000295252"/>
    </source>
</evidence>
<dbReference type="EMBL" id="HG739461">
    <property type="protein sequence ID" value="CDP19201.1"/>
    <property type="molecule type" value="Genomic_DNA"/>
</dbReference>
<dbReference type="InParanoid" id="A0A068VES8"/>
<dbReference type="Gramene" id="CDP19201">
    <property type="protein sequence ID" value="CDP19201"/>
    <property type="gene ID" value="GSCOC_T00012650001"/>
</dbReference>
<gene>
    <name evidence="1" type="ORF">GSCOC_T00012650001</name>
</gene>
<dbReference type="PhylomeDB" id="A0A068VES8"/>
<sequence>MGKYLEMLDVGVRILARFHSHCPQTARMYYHPPSNTEEQNHRHHPLFHRIHGVDSSRSSNMASHGRTSMASCGFETFMDFDTGDFNSLFIDQDTYRAMN</sequence>
<organism evidence="1 2">
    <name type="scientific">Coffea canephora</name>
    <name type="common">Robusta coffee</name>
    <dbReference type="NCBI Taxonomy" id="49390"/>
    <lineage>
        <taxon>Eukaryota</taxon>
        <taxon>Viridiplantae</taxon>
        <taxon>Streptophyta</taxon>
        <taxon>Embryophyta</taxon>
        <taxon>Tracheophyta</taxon>
        <taxon>Spermatophyta</taxon>
        <taxon>Magnoliopsida</taxon>
        <taxon>eudicotyledons</taxon>
        <taxon>Gunneridae</taxon>
        <taxon>Pentapetalae</taxon>
        <taxon>asterids</taxon>
        <taxon>lamiids</taxon>
        <taxon>Gentianales</taxon>
        <taxon>Rubiaceae</taxon>
        <taxon>Ixoroideae</taxon>
        <taxon>Gardenieae complex</taxon>
        <taxon>Bertiereae - Coffeeae clade</taxon>
        <taxon>Coffeeae</taxon>
        <taxon>Coffea</taxon>
    </lineage>
</organism>